<dbReference type="Gene3D" id="1.10.3720.10">
    <property type="entry name" value="MetI-like"/>
    <property type="match status" value="1"/>
</dbReference>
<evidence type="ECO:0000259" key="9">
    <source>
        <dbReference type="PROSITE" id="PS50928"/>
    </source>
</evidence>
<evidence type="ECO:0000256" key="7">
    <source>
        <dbReference type="RuleBase" id="RU363032"/>
    </source>
</evidence>
<evidence type="ECO:0000313" key="11">
    <source>
        <dbReference type="Proteomes" id="UP000576969"/>
    </source>
</evidence>
<evidence type="ECO:0000256" key="3">
    <source>
        <dbReference type="ARBA" id="ARBA00022475"/>
    </source>
</evidence>
<keyword evidence="11" id="KW-1185">Reference proteome</keyword>
<evidence type="ECO:0000256" key="5">
    <source>
        <dbReference type="ARBA" id="ARBA00022989"/>
    </source>
</evidence>
<feature type="transmembrane region" description="Helical" evidence="7">
    <location>
        <begin position="108"/>
        <end position="133"/>
    </location>
</feature>
<keyword evidence="2 7" id="KW-0813">Transport</keyword>
<evidence type="ECO:0000256" key="1">
    <source>
        <dbReference type="ARBA" id="ARBA00004651"/>
    </source>
</evidence>
<dbReference type="RefSeq" id="WP_179486839.1">
    <property type="nucleotide sequence ID" value="NZ_JACCBV010000001.1"/>
</dbReference>
<evidence type="ECO:0000256" key="4">
    <source>
        <dbReference type="ARBA" id="ARBA00022692"/>
    </source>
</evidence>
<dbReference type="GO" id="GO:0005886">
    <property type="term" value="C:plasma membrane"/>
    <property type="evidence" value="ECO:0007669"/>
    <property type="project" value="UniProtKB-SubCell"/>
</dbReference>
<comment type="similarity">
    <text evidence="7">Belongs to the binding-protein-dependent transport system permease family.</text>
</comment>
<dbReference type="SUPFAM" id="SSF161098">
    <property type="entry name" value="MetI-like"/>
    <property type="match status" value="1"/>
</dbReference>
<dbReference type="EMBL" id="JACCBV010000001">
    <property type="protein sequence ID" value="NYE18282.1"/>
    <property type="molecule type" value="Genomic_DNA"/>
</dbReference>
<dbReference type="InterPro" id="IPR035906">
    <property type="entry name" value="MetI-like_sf"/>
</dbReference>
<keyword evidence="6 7" id="KW-0472">Membrane</keyword>
<feature type="transmembrane region" description="Helical" evidence="7">
    <location>
        <begin position="226"/>
        <end position="247"/>
    </location>
</feature>
<comment type="subcellular location">
    <subcellularLocation>
        <location evidence="1 7">Cell membrane</location>
        <topology evidence="1 7">Multi-pass membrane protein</topology>
    </subcellularLocation>
</comment>
<proteinExistence type="inferred from homology"/>
<evidence type="ECO:0000313" key="10">
    <source>
        <dbReference type="EMBL" id="NYE18282.1"/>
    </source>
</evidence>
<feature type="region of interest" description="Disordered" evidence="8">
    <location>
        <begin position="1"/>
        <end position="33"/>
    </location>
</feature>
<dbReference type="Proteomes" id="UP000576969">
    <property type="component" value="Unassembled WGS sequence"/>
</dbReference>
<organism evidence="10 11">
    <name type="scientific">Microbacterium immunditiarum</name>
    <dbReference type="NCBI Taxonomy" id="337480"/>
    <lineage>
        <taxon>Bacteria</taxon>
        <taxon>Bacillati</taxon>
        <taxon>Actinomycetota</taxon>
        <taxon>Actinomycetes</taxon>
        <taxon>Micrococcales</taxon>
        <taxon>Microbacteriaceae</taxon>
        <taxon>Microbacterium</taxon>
    </lineage>
</organism>
<keyword evidence="5 7" id="KW-1133">Transmembrane helix</keyword>
<feature type="transmembrane region" description="Helical" evidence="7">
    <location>
        <begin position="48"/>
        <end position="68"/>
    </location>
</feature>
<feature type="transmembrane region" description="Helical" evidence="7">
    <location>
        <begin position="145"/>
        <end position="176"/>
    </location>
</feature>
<evidence type="ECO:0000256" key="2">
    <source>
        <dbReference type="ARBA" id="ARBA00022448"/>
    </source>
</evidence>
<keyword evidence="4 7" id="KW-0812">Transmembrane</keyword>
<dbReference type="AlphaFoldDB" id="A0A7Y9GKT2"/>
<dbReference type="GO" id="GO:0055085">
    <property type="term" value="P:transmembrane transport"/>
    <property type="evidence" value="ECO:0007669"/>
    <property type="project" value="InterPro"/>
</dbReference>
<keyword evidence="3" id="KW-1003">Cell membrane</keyword>
<feature type="transmembrane region" description="Helical" evidence="7">
    <location>
        <begin position="259"/>
        <end position="281"/>
    </location>
</feature>
<dbReference type="CDD" id="cd06261">
    <property type="entry name" value="TM_PBP2"/>
    <property type="match status" value="1"/>
</dbReference>
<protein>
    <submittedName>
        <fullName evidence="10">ABC-type nitrate/sulfonate/bicarbonate transport system permease component</fullName>
    </submittedName>
</protein>
<dbReference type="PROSITE" id="PS50928">
    <property type="entry name" value="ABC_TM1"/>
    <property type="match status" value="1"/>
</dbReference>
<dbReference type="PANTHER" id="PTHR30151">
    <property type="entry name" value="ALKANE SULFONATE ABC TRANSPORTER-RELATED, MEMBRANE SUBUNIT"/>
    <property type="match status" value="1"/>
</dbReference>
<gene>
    <name evidence="10" type="ORF">BJ991_000310</name>
</gene>
<dbReference type="PANTHER" id="PTHR30151:SF0">
    <property type="entry name" value="ABC TRANSPORTER PERMEASE PROTEIN MJ0413-RELATED"/>
    <property type="match status" value="1"/>
</dbReference>
<reference evidence="10 11" key="1">
    <citation type="submission" date="2020-07" db="EMBL/GenBank/DDBJ databases">
        <title>Sequencing the genomes of 1000 actinobacteria strains.</title>
        <authorList>
            <person name="Klenk H.-P."/>
        </authorList>
    </citation>
    <scope>NUCLEOTIDE SEQUENCE [LARGE SCALE GENOMIC DNA]</scope>
    <source>
        <strain evidence="10 11">DSM 24662</strain>
    </source>
</reference>
<dbReference type="Pfam" id="PF00528">
    <property type="entry name" value="BPD_transp_1"/>
    <property type="match status" value="1"/>
</dbReference>
<comment type="caution">
    <text evidence="10">The sequence shown here is derived from an EMBL/GenBank/DDBJ whole genome shotgun (WGS) entry which is preliminary data.</text>
</comment>
<feature type="domain" description="ABC transmembrane type-1" evidence="9">
    <location>
        <begin position="101"/>
        <end position="281"/>
    </location>
</feature>
<evidence type="ECO:0000256" key="8">
    <source>
        <dbReference type="SAM" id="MobiDB-lite"/>
    </source>
</evidence>
<dbReference type="InterPro" id="IPR000515">
    <property type="entry name" value="MetI-like"/>
</dbReference>
<accession>A0A7Y9GKT2</accession>
<sequence length="300" mass="32048">MPSTDLARSGPPTQAGPPAPASAGAGGPVGDDTATVITRATRRRKKPLWVRALPWATTIALIAFVELLSRLGVFPEEVPSFTSVVGAALEVIPTPEFLESLWATLEQFAVGLAIGVVIGVALGVALGTIPLLYQLLHYVLDFMRFIPAVVYLPLLLLVMGARPGVAYILAAVGAVWPMLFQTYYGVVGIPQILKDTGRVFGLTNAQRLRHVVIPSVSPFLATGLRIAAAHALVVVVAVEIITTVIGLGRDIAVYSSNGIYPEMYALVGVVGILGLLINWGLESLERWQLHWHSSYREVTA</sequence>
<name>A0A7Y9GKT2_9MICO</name>
<evidence type="ECO:0000256" key="6">
    <source>
        <dbReference type="ARBA" id="ARBA00023136"/>
    </source>
</evidence>